<name>A0ABQ0YIU1_9NOCA</name>
<evidence type="ECO:0000313" key="6">
    <source>
        <dbReference type="Proteomes" id="UP000325466"/>
    </source>
</evidence>
<keyword evidence="1" id="KW-0805">Transcription regulation</keyword>
<dbReference type="SUPFAM" id="SSF46894">
    <property type="entry name" value="C-terminal effector domain of the bipartite response regulators"/>
    <property type="match status" value="1"/>
</dbReference>
<feature type="domain" description="HTH luxR-type" evidence="4">
    <location>
        <begin position="256"/>
        <end position="321"/>
    </location>
</feature>
<dbReference type="PROSITE" id="PS00622">
    <property type="entry name" value="HTH_LUXR_1"/>
    <property type="match status" value="1"/>
</dbReference>
<dbReference type="CDD" id="cd06170">
    <property type="entry name" value="LuxR_C_like"/>
    <property type="match status" value="1"/>
</dbReference>
<evidence type="ECO:0000256" key="2">
    <source>
        <dbReference type="ARBA" id="ARBA00023125"/>
    </source>
</evidence>
<comment type="caution">
    <text evidence="5">The sequence shown here is derived from an EMBL/GenBank/DDBJ whole genome shotgun (WGS) entry which is preliminary data.</text>
</comment>
<evidence type="ECO:0000313" key="5">
    <source>
        <dbReference type="EMBL" id="GES36404.1"/>
    </source>
</evidence>
<evidence type="ECO:0000256" key="3">
    <source>
        <dbReference type="ARBA" id="ARBA00023163"/>
    </source>
</evidence>
<dbReference type="RefSeq" id="WP_144414993.1">
    <property type="nucleotide sequence ID" value="NZ_CP011341.1"/>
</dbReference>
<dbReference type="InterPro" id="IPR000792">
    <property type="entry name" value="Tscrpt_reg_LuxR_C"/>
</dbReference>
<sequence length="340" mass="35815">MSRADTERLAAALALSARLARDDNPPDPARVLFELSACVPFAHGAISRWDAARGCHRTASSLGYPRPIVDAINRFLPRHPLFDDMLGRRLPQQLCTVPPRLRHGPVFDEVIVPQQYTDGLSQCLFAPDGRYVGMLNLSAAGGRVFDREDLVMVALLAADLACVVDPAAAPGPADRDPGRGIVLVVAASGAIDRPLDAPPEPAAAALVAAGDGLRAVAAEVRRRGRAADYLLIATGIVYDAHLAPARGGGVLVRARVVPPPDGLTVRELQVLGLVRDGASNTAIGRELGIRPSTVSTHLEHVLRKTGAANRTVAAVRAAEWKLRLVDRAAPPVLAGNAPAS</sequence>
<dbReference type="SUPFAM" id="SSF55781">
    <property type="entry name" value="GAF domain-like"/>
    <property type="match status" value="1"/>
</dbReference>
<evidence type="ECO:0000259" key="4">
    <source>
        <dbReference type="PROSITE" id="PS50043"/>
    </source>
</evidence>
<organism evidence="5 6">
    <name type="scientific">Rhodococcus aetherivorans</name>
    <dbReference type="NCBI Taxonomy" id="191292"/>
    <lineage>
        <taxon>Bacteria</taxon>
        <taxon>Bacillati</taxon>
        <taxon>Actinomycetota</taxon>
        <taxon>Actinomycetes</taxon>
        <taxon>Mycobacteriales</taxon>
        <taxon>Nocardiaceae</taxon>
        <taxon>Rhodococcus</taxon>
    </lineage>
</organism>
<dbReference type="Pfam" id="PF00196">
    <property type="entry name" value="GerE"/>
    <property type="match status" value="1"/>
</dbReference>
<gene>
    <name evidence="5" type="ORF">RAJCM14343_1655</name>
</gene>
<keyword evidence="2" id="KW-0238">DNA-binding</keyword>
<dbReference type="Gene3D" id="1.10.10.10">
    <property type="entry name" value="Winged helix-like DNA-binding domain superfamily/Winged helix DNA-binding domain"/>
    <property type="match status" value="1"/>
</dbReference>
<protein>
    <submittedName>
        <fullName evidence="5">Transcriptional regulator</fullName>
    </submittedName>
</protein>
<keyword evidence="3" id="KW-0804">Transcription</keyword>
<dbReference type="EMBL" id="BLAH01000061">
    <property type="protein sequence ID" value="GES36404.1"/>
    <property type="molecule type" value="Genomic_DNA"/>
</dbReference>
<evidence type="ECO:0000256" key="1">
    <source>
        <dbReference type="ARBA" id="ARBA00023015"/>
    </source>
</evidence>
<dbReference type="InterPro" id="IPR036388">
    <property type="entry name" value="WH-like_DNA-bd_sf"/>
</dbReference>
<dbReference type="PANTHER" id="PTHR44688">
    <property type="entry name" value="DNA-BINDING TRANSCRIPTIONAL ACTIVATOR DEVR_DOSR"/>
    <property type="match status" value="1"/>
</dbReference>
<accession>A0ABQ0YIU1</accession>
<dbReference type="SMART" id="SM00421">
    <property type="entry name" value="HTH_LUXR"/>
    <property type="match status" value="1"/>
</dbReference>
<proteinExistence type="predicted"/>
<reference evidence="5 6" key="1">
    <citation type="journal article" date="2018" name="Biodegradation">
        <title>1,4-Dioxane degradation characteristics of Rhodococcus aetherivorans JCM 14343.</title>
        <authorList>
            <person name="Inoue D."/>
            <person name="Tsunoda T."/>
            <person name="Yamamoto N."/>
            <person name="Ike M."/>
            <person name="Sei K."/>
        </authorList>
    </citation>
    <scope>NUCLEOTIDE SEQUENCE [LARGE SCALE GENOMIC DNA]</scope>
    <source>
        <strain evidence="5 6">JCM 14343</strain>
    </source>
</reference>
<dbReference type="PRINTS" id="PR00038">
    <property type="entry name" value="HTHLUXR"/>
</dbReference>
<dbReference type="PROSITE" id="PS50043">
    <property type="entry name" value="HTH_LUXR_2"/>
    <property type="match status" value="1"/>
</dbReference>
<dbReference type="PANTHER" id="PTHR44688:SF16">
    <property type="entry name" value="DNA-BINDING TRANSCRIPTIONAL ACTIVATOR DEVR_DOSR"/>
    <property type="match status" value="1"/>
</dbReference>
<dbReference type="InterPro" id="IPR016032">
    <property type="entry name" value="Sig_transdc_resp-reg_C-effctor"/>
</dbReference>
<dbReference type="Proteomes" id="UP000325466">
    <property type="component" value="Unassembled WGS sequence"/>
</dbReference>
<keyword evidence="6" id="KW-1185">Reference proteome</keyword>